<comment type="caution">
    <text evidence="2">The sequence shown here is derived from an EMBL/GenBank/DDBJ whole genome shotgun (WGS) entry which is preliminary data.</text>
</comment>
<evidence type="ECO:0000313" key="3">
    <source>
        <dbReference type="Proteomes" id="UP000638263"/>
    </source>
</evidence>
<feature type="region of interest" description="Disordered" evidence="1">
    <location>
        <begin position="45"/>
        <end position="69"/>
    </location>
</feature>
<gene>
    <name evidence="2" type="ORF">GCM10011588_68160</name>
</gene>
<dbReference type="AlphaFoldDB" id="A0A917VY86"/>
<name>A0A917VY86_9NOCA</name>
<dbReference type="Proteomes" id="UP000638263">
    <property type="component" value="Unassembled WGS sequence"/>
</dbReference>
<feature type="region of interest" description="Disordered" evidence="1">
    <location>
        <begin position="1"/>
        <end position="26"/>
    </location>
</feature>
<sequence>MPQQQAQYFPARVTTGTGDGHAQGSVPVGHIREISHVMIMHDHASSFTNRSGHAIREPSPPRPKCPAEP</sequence>
<reference evidence="2" key="2">
    <citation type="submission" date="2020-09" db="EMBL/GenBank/DDBJ databases">
        <authorList>
            <person name="Sun Q."/>
            <person name="Zhou Y."/>
        </authorList>
    </citation>
    <scope>NUCLEOTIDE SEQUENCE</scope>
    <source>
        <strain evidence="2">CGMCC 4.3508</strain>
    </source>
</reference>
<keyword evidence="3" id="KW-1185">Reference proteome</keyword>
<dbReference type="EMBL" id="BMMH01000034">
    <property type="protein sequence ID" value="GGL43772.1"/>
    <property type="molecule type" value="Genomic_DNA"/>
</dbReference>
<organism evidence="2 3">
    <name type="scientific">Nocardia jinanensis</name>
    <dbReference type="NCBI Taxonomy" id="382504"/>
    <lineage>
        <taxon>Bacteria</taxon>
        <taxon>Bacillati</taxon>
        <taxon>Actinomycetota</taxon>
        <taxon>Actinomycetes</taxon>
        <taxon>Mycobacteriales</taxon>
        <taxon>Nocardiaceae</taxon>
        <taxon>Nocardia</taxon>
    </lineage>
</organism>
<accession>A0A917VY86</accession>
<proteinExistence type="predicted"/>
<feature type="compositionally biased region" description="Pro residues" evidence="1">
    <location>
        <begin position="58"/>
        <end position="69"/>
    </location>
</feature>
<evidence type="ECO:0000313" key="2">
    <source>
        <dbReference type="EMBL" id="GGL43772.1"/>
    </source>
</evidence>
<protein>
    <submittedName>
        <fullName evidence="2">Uncharacterized protein</fullName>
    </submittedName>
</protein>
<reference evidence="2" key="1">
    <citation type="journal article" date="2014" name="Int. J. Syst. Evol. Microbiol.">
        <title>Complete genome sequence of Corynebacterium casei LMG S-19264T (=DSM 44701T), isolated from a smear-ripened cheese.</title>
        <authorList>
            <consortium name="US DOE Joint Genome Institute (JGI-PGF)"/>
            <person name="Walter F."/>
            <person name="Albersmeier A."/>
            <person name="Kalinowski J."/>
            <person name="Ruckert C."/>
        </authorList>
    </citation>
    <scope>NUCLEOTIDE SEQUENCE</scope>
    <source>
        <strain evidence="2">CGMCC 4.3508</strain>
    </source>
</reference>
<evidence type="ECO:0000256" key="1">
    <source>
        <dbReference type="SAM" id="MobiDB-lite"/>
    </source>
</evidence>